<evidence type="ECO:0000313" key="4">
    <source>
        <dbReference type="EMBL" id="TCS84150.1"/>
    </source>
</evidence>
<gene>
    <name evidence="4" type="ORF">EDD72_102194</name>
</gene>
<proteinExistence type="predicted"/>
<dbReference type="EMBL" id="SMAB01000002">
    <property type="protein sequence ID" value="TCS84150.1"/>
    <property type="molecule type" value="Genomic_DNA"/>
</dbReference>
<dbReference type="SMART" id="SM00028">
    <property type="entry name" value="TPR"/>
    <property type="match status" value="7"/>
</dbReference>
<feature type="repeat" description="TPR" evidence="3">
    <location>
        <begin position="140"/>
        <end position="173"/>
    </location>
</feature>
<keyword evidence="2 3" id="KW-0802">TPR repeat</keyword>
<dbReference type="RefSeq" id="WP_132767009.1">
    <property type="nucleotide sequence ID" value="NZ_SMAB01000002.1"/>
</dbReference>
<evidence type="ECO:0000313" key="5">
    <source>
        <dbReference type="Proteomes" id="UP000295788"/>
    </source>
</evidence>
<dbReference type="InterPro" id="IPR011990">
    <property type="entry name" value="TPR-like_helical_dom_sf"/>
</dbReference>
<organism evidence="4 5">
    <name type="scientific">Tepidibacillus fermentans</name>
    <dbReference type="NCBI Taxonomy" id="1281767"/>
    <lineage>
        <taxon>Bacteria</taxon>
        <taxon>Bacillati</taxon>
        <taxon>Bacillota</taxon>
        <taxon>Bacilli</taxon>
        <taxon>Bacillales</taxon>
        <taxon>Bacillaceae</taxon>
        <taxon>Tepidibacillus</taxon>
    </lineage>
</organism>
<feature type="repeat" description="TPR" evidence="3">
    <location>
        <begin position="276"/>
        <end position="309"/>
    </location>
</feature>
<dbReference type="PANTHER" id="PTHR44943">
    <property type="entry name" value="CELLULOSE SYNTHASE OPERON PROTEIN C"/>
    <property type="match status" value="1"/>
</dbReference>
<dbReference type="SMART" id="SM00386">
    <property type="entry name" value="HAT"/>
    <property type="match status" value="2"/>
</dbReference>
<dbReference type="PROSITE" id="PS50293">
    <property type="entry name" value="TPR_REGION"/>
    <property type="match status" value="2"/>
</dbReference>
<dbReference type="Pfam" id="PF13424">
    <property type="entry name" value="TPR_12"/>
    <property type="match status" value="1"/>
</dbReference>
<dbReference type="Pfam" id="PF13414">
    <property type="entry name" value="TPR_11"/>
    <property type="match status" value="1"/>
</dbReference>
<dbReference type="GO" id="GO:0006396">
    <property type="term" value="P:RNA processing"/>
    <property type="evidence" value="ECO:0007669"/>
    <property type="project" value="InterPro"/>
</dbReference>
<feature type="repeat" description="TPR" evidence="3">
    <location>
        <begin position="174"/>
        <end position="207"/>
    </location>
</feature>
<dbReference type="SUPFAM" id="SSF48452">
    <property type="entry name" value="TPR-like"/>
    <property type="match status" value="2"/>
</dbReference>
<accession>A0A4R3KKX3</accession>
<dbReference type="PROSITE" id="PS50005">
    <property type="entry name" value="TPR"/>
    <property type="match status" value="5"/>
</dbReference>
<dbReference type="OrthoDB" id="2080803at2"/>
<feature type="repeat" description="TPR" evidence="3">
    <location>
        <begin position="208"/>
        <end position="241"/>
    </location>
</feature>
<keyword evidence="1" id="KW-0677">Repeat</keyword>
<protein>
    <submittedName>
        <fullName evidence="4">Tetratricopeptide repeat protein</fullName>
    </submittedName>
</protein>
<feature type="repeat" description="TPR" evidence="3">
    <location>
        <begin position="344"/>
        <end position="377"/>
    </location>
</feature>
<evidence type="ECO:0000256" key="3">
    <source>
        <dbReference type="PROSITE-ProRule" id="PRU00339"/>
    </source>
</evidence>
<reference evidence="4 5" key="1">
    <citation type="submission" date="2019-03" db="EMBL/GenBank/DDBJ databases">
        <title>Genomic Encyclopedia of Type Strains, Phase IV (KMG-IV): sequencing the most valuable type-strain genomes for metagenomic binning, comparative biology and taxonomic classification.</title>
        <authorList>
            <person name="Goeker M."/>
        </authorList>
    </citation>
    <scope>NUCLEOTIDE SEQUENCE [LARGE SCALE GENOMIC DNA]</scope>
    <source>
        <strain evidence="4 5">DSM 23802</strain>
    </source>
</reference>
<dbReference type="InterPro" id="IPR019734">
    <property type="entry name" value="TPR_rpt"/>
</dbReference>
<dbReference type="InterPro" id="IPR003107">
    <property type="entry name" value="HAT"/>
</dbReference>
<evidence type="ECO:0000256" key="1">
    <source>
        <dbReference type="ARBA" id="ARBA00022737"/>
    </source>
</evidence>
<comment type="caution">
    <text evidence="4">The sequence shown here is derived from an EMBL/GenBank/DDBJ whole genome shotgun (WGS) entry which is preliminary data.</text>
</comment>
<dbReference type="PANTHER" id="PTHR44943:SF8">
    <property type="entry name" value="TPR REPEAT-CONTAINING PROTEIN MJ0263"/>
    <property type="match status" value="1"/>
</dbReference>
<name>A0A4R3KKX3_9BACI</name>
<sequence>MKDFHTNRIHSIVTLLESGNYEEVLEQLNEISIDSLQNEEKLEIARVYLSLGFIDQVRKVLSQLKNSGINTLDIQRLVAELEYKEGNYDQALSVMHDLIEQEDYDDYDLVFLSQIYFDDGLPEVAYRYIDKAIKLNSEVPFYHYQKGLYAFELGNTKEALKSFLEAVLIEPDEPLYHLALGEAYYSVGQFEEALKEYDEVLTQHPDQEEALYLKGLLLVQMGYPEKGIHYLKKVAKLQPENLDILISLVDAYERNHNHSEAQNVLEKILTIDEYFLPALKRLGEIYLYQEEWQRAKEVLNKALEIDPDDITLHVMYAKILKAYGDVQEAIQQYELIHHDSPYEEKVCENLGDLYLKAGDVKKAIECYEKQLTMTKDPKIMNQLAACYAEIKDYHKALSMIEQSLTIDDSQEKLILIKEQILDLLKFQEG</sequence>
<dbReference type="Pfam" id="PF12895">
    <property type="entry name" value="ANAPC3"/>
    <property type="match status" value="1"/>
</dbReference>
<keyword evidence="5" id="KW-1185">Reference proteome</keyword>
<evidence type="ECO:0000256" key="2">
    <source>
        <dbReference type="ARBA" id="ARBA00022803"/>
    </source>
</evidence>
<dbReference type="Pfam" id="PF14559">
    <property type="entry name" value="TPR_19"/>
    <property type="match status" value="1"/>
</dbReference>
<dbReference type="InterPro" id="IPR051685">
    <property type="entry name" value="Ycf3/AcsC/BcsC/TPR_MFPF"/>
</dbReference>
<dbReference type="Proteomes" id="UP000295788">
    <property type="component" value="Unassembled WGS sequence"/>
</dbReference>
<dbReference type="AlphaFoldDB" id="A0A4R3KKX3"/>
<dbReference type="Gene3D" id="1.25.40.10">
    <property type="entry name" value="Tetratricopeptide repeat domain"/>
    <property type="match status" value="4"/>
</dbReference>